<name>A0A0B4XDA0_9HYPH</name>
<accession>A0A0B4XDA0</accession>
<reference evidence="1 2" key="1">
    <citation type="submission" date="2013-11" db="EMBL/GenBank/DDBJ databases">
        <title>Complete genome sequence of Rhizobium gallicum bv. gallicum R602.</title>
        <authorList>
            <person name="Bustos P."/>
            <person name="Santamaria R.I."/>
            <person name="Lozano L."/>
            <person name="Acosta J.L."/>
            <person name="Ormeno-Orrillo E."/>
            <person name="Rogel M.A."/>
            <person name="Romero D."/>
            <person name="Cevallos M.A."/>
            <person name="Martinez-Romero E."/>
            <person name="Gonzalez V."/>
        </authorList>
    </citation>
    <scope>NUCLEOTIDE SEQUENCE [LARGE SCALE GENOMIC DNA]</scope>
    <source>
        <strain evidence="1 2">R602</strain>
        <plasmid evidence="1 2">pRgalR602c</plasmid>
    </source>
</reference>
<evidence type="ECO:0000313" key="1">
    <source>
        <dbReference type="EMBL" id="AJD44578.1"/>
    </source>
</evidence>
<keyword evidence="2" id="KW-1185">Reference proteome</keyword>
<dbReference type="KEGG" id="rga:RGR602_PC00538"/>
<geneLocation type="plasmid" evidence="1 2">
    <name>pRgalR602c</name>
</geneLocation>
<dbReference type="HOGENOM" id="CLU_2957493_0_0_5"/>
<gene>
    <name evidence="1" type="ORF">RGR602_PC00538</name>
</gene>
<evidence type="ECO:0000313" key="2">
    <source>
        <dbReference type="Proteomes" id="UP000031368"/>
    </source>
</evidence>
<organism evidence="1 2">
    <name type="scientific">Rhizobium gallicum bv. gallicum R602sp</name>
    <dbReference type="NCBI Taxonomy" id="1041138"/>
    <lineage>
        <taxon>Bacteria</taxon>
        <taxon>Pseudomonadati</taxon>
        <taxon>Pseudomonadota</taxon>
        <taxon>Alphaproteobacteria</taxon>
        <taxon>Hyphomicrobiales</taxon>
        <taxon>Rhizobiaceae</taxon>
        <taxon>Rhizobium/Agrobacterium group</taxon>
        <taxon>Rhizobium</taxon>
    </lineage>
</organism>
<dbReference type="Proteomes" id="UP000031368">
    <property type="component" value="Plasmid pRgalR602c"/>
</dbReference>
<dbReference type="EMBL" id="CP006880">
    <property type="protein sequence ID" value="AJD44578.1"/>
    <property type="molecule type" value="Genomic_DNA"/>
</dbReference>
<dbReference type="AlphaFoldDB" id="A0A0B4XDA0"/>
<keyword evidence="1" id="KW-0614">Plasmid</keyword>
<proteinExistence type="predicted"/>
<sequence length="59" mass="6563">MKIVLALSILLSVRAGCGRSTGLYRGKAASRLRVLRNKLRVSARRRRFREAYCEAIAAG</sequence>
<protein>
    <submittedName>
        <fullName evidence="1">Uncharacterized protein</fullName>
    </submittedName>
</protein>